<feature type="transmembrane region" description="Helical" evidence="8">
    <location>
        <begin position="136"/>
        <end position="159"/>
    </location>
</feature>
<dbReference type="EMBL" id="CP111019">
    <property type="protein sequence ID" value="WAR13071.1"/>
    <property type="molecule type" value="Genomic_DNA"/>
</dbReference>
<dbReference type="Proteomes" id="UP001164746">
    <property type="component" value="Chromosome 8"/>
</dbReference>
<feature type="transmembrane region" description="Helical" evidence="8">
    <location>
        <begin position="104"/>
        <end position="124"/>
    </location>
</feature>
<sequence>MNDIEDDQTENDTESTMGSDETINDTNADSETMPDLEADTEVEAESAAEPQPEWPIAFLEWGPAWEIHVYFYASVFVIIATMTIFSMACHLTRNRRRGRYKLTIALQILLLEFTLLRAVCLFGNPYQTVSNRAPMVFFILWSLAVPGLTASFSVLLLVLIDLTKMSVGPPLFQHLPVLFGITAFHFAMIFSLDLSCVFDTLVCKHMMFVCDLLYILYGLFLAIGYGYTARFLYKNISIHRIQRKESRGVMRNGHYRKTMMVVKVCIAASIVSLSIAATHVYSASSTLGVYSDVQFVDAWQWWIVQTAYRVEEVASAVIIVLMAFRNTFCQRGYRLRRLLLQQENALSLNIGLTFNMRKQTFDEVR</sequence>
<keyword evidence="4" id="KW-0732">Signal</keyword>
<feature type="transmembrane region" description="Helical" evidence="8">
    <location>
        <begin position="212"/>
        <end position="233"/>
    </location>
</feature>
<protein>
    <recommendedName>
        <fullName evidence="9">Proline-rich transmembrane protein 3/4 domain-containing protein</fullName>
    </recommendedName>
</protein>
<evidence type="ECO:0000313" key="10">
    <source>
        <dbReference type="EMBL" id="WAR13071.1"/>
    </source>
</evidence>
<name>A0ABY7EWJ1_MYAAR</name>
<evidence type="ECO:0000256" key="1">
    <source>
        <dbReference type="ARBA" id="ARBA00004141"/>
    </source>
</evidence>
<feature type="region of interest" description="Disordered" evidence="7">
    <location>
        <begin position="1"/>
        <end position="49"/>
    </location>
</feature>
<keyword evidence="5 8" id="KW-1133">Transmembrane helix</keyword>
<organism evidence="10 11">
    <name type="scientific">Mya arenaria</name>
    <name type="common">Soft-shell clam</name>
    <dbReference type="NCBI Taxonomy" id="6604"/>
    <lineage>
        <taxon>Eukaryota</taxon>
        <taxon>Metazoa</taxon>
        <taxon>Spiralia</taxon>
        <taxon>Lophotrochozoa</taxon>
        <taxon>Mollusca</taxon>
        <taxon>Bivalvia</taxon>
        <taxon>Autobranchia</taxon>
        <taxon>Heteroconchia</taxon>
        <taxon>Euheterodonta</taxon>
        <taxon>Imparidentia</taxon>
        <taxon>Neoheterodontei</taxon>
        <taxon>Myida</taxon>
        <taxon>Myoidea</taxon>
        <taxon>Myidae</taxon>
        <taxon>Mya</taxon>
    </lineage>
</organism>
<dbReference type="Pfam" id="PF25987">
    <property type="entry name" value="PRRT3"/>
    <property type="match status" value="1"/>
</dbReference>
<comment type="subcellular location">
    <subcellularLocation>
        <location evidence="1">Membrane</location>
        <topology evidence="1">Multi-pass membrane protein</topology>
    </subcellularLocation>
</comment>
<keyword evidence="6 8" id="KW-0472">Membrane</keyword>
<dbReference type="InterPro" id="IPR059081">
    <property type="entry name" value="PRRT3-4"/>
</dbReference>
<accession>A0ABY7EWJ1</accession>
<evidence type="ECO:0000256" key="4">
    <source>
        <dbReference type="ARBA" id="ARBA00022729"/>
    </source>
</evidence>
<feature type="transmembrane region" description="Helical" evidence="8">
    <location>
        <begin position="301"/>
        <end position="324"/>
    </location>
</feature>
<dbReference type="PANTHER" id="PTHR35578">
    <property type="entry name" value="PROLINE-RICH TRANSMEMBRANE PROTEIN 4-RELATED"/>
    <property type="match status" value="1"/>
</dbReference>
<feature type="transmembrane region" description="Helical" evidence="8">
    <location>
        <begin position="260"/>
        <end position="281"/>
    </location>
</feature>
<keyword evidence="3 8" id="KW-0812">Transmembrane</keyword>
<evidence type="ECO:0000256" key="6">
    <source>
        <dbReference type="ARBA" id="ARBA00023136"/>
    </source>
</evidence>
<evidence type="ECO:0000313" key="11">
    <source>
        <dbReference type="Proteomes" id="UP001164746"/>
    </source>
</evidence>
<evidence type="ECO:0000256" key="7">
    <source>
        <dbReference type="SAM" id="MobiDB-lite"/>
    </source>
</evidence>
<feature type="compositionally biased region" description="Acidic residues" evidence="7">
    <location>
        <begin position="32"/>
        <end position="46"/>
    </location>
</feature>
<keyword evidence="11" id="KW-1185">Reference proteome</keyword>
<evidence type="ECO:0000256" key="3">
    <source>
        <dbReference type="ARBA" id="ARBA00022692"/>
    </source>
</evidence>
<keyword evidence="2" id="KW-0597">Phosphoprotein</keyword>
<evidence type="ECO:0000256" key="8">
    <source>
        <dbReference type="SAM" id="Phobius"/>
    </source>
</evidence>
<evidence type="ECO:0000256" key="2">
    <source>
        <dbReference type="ARBA" id="ARBA00022553"/>
    </source>
</evidence>
<gene>
    <name evidence="10" type="ORF">MAR_027251</name>
</gene>
<proteinExistence type="predicted"/>
<feature type="domain" description="Proline-rich transmembrane protein 3/4" evidence="9">
    <location>
        <begin position="45"/>
        <end position="331"/>
    </location>
</feature>
<dbReference type="InterPro" id="IPR052836">
    <property type="entry name" value="PRRT_domain-containing"/>
</dbReference>
<feature type="transmembrane region" description="Helical" evidence="8">
    <location>
        <begin position="69"/>
        <end position="92"/>
    </location>
</feature>
<evidence type="ECO:0000256" key="5">
    <source>
        <dbReference type="ARBA" id="ARBA00022989"/>
    </source>
</evidence>
<evidence type="ECO:0000259" key="9">
    <source>
        <dbReference type="Pfam" id="PF25987"/>
    </source>
</evidence>
<feature type="transmembrane region" description="Helical" evidence="8">
    <location>
        <begin position="171"/>
        <end position="192"/>
    </location>
</feature>
<reference evidence="10" key="1">
    <citation type="submission" date="2022-11" db="EMBL/GenBank/DDBJ databases">
        <title>Centuries of genome instability and evolution in soft-shell clam transmissible cancer (bioRxiv).</title>
        <authorList>
            <person name="Hart S.F.M."/>
            <person name="Yonemitsu M.A."/>
            <person name="Giersch R.M."/>
            <person name="Beal B.F."/>
            <person name="Arriagada G."/>
            <person name="Davis B.W."/>
            <person name="Ostrander E.A."/>
            <person name="Goff S.P."/>
            <person name="Metzger M.J."/>
        </authorList>
    </citation>
    <scope>NUCLEOTIDE SEQUENCE</scope>
    <source>
        <strain evidence="10">MELC-2E11</strain>
        <tissue evidence="10">Siphon/mantle</tissue>
    </source>
</reference>
<feature type="compositionally biased region" description="Polar residues" evidence="7">
    <location>
        <begin position="14"/>
        <end position="30"/>
    </location>
</feature>
<feature type="compositionally biased region" description="Acidic residues" evidence="7">
    <location>
        <begin position="1"/>
        <end position="13"/>
    </location>
</feature>